<reference evidence="9" key="1">
    <citation type="submission" date="2022-06" db="EMBL/GenBank/DDBJ databases">
        <authorList>
            <person name="Berger JAMES D."/>
            <person name="Berger JAMES D."/>
        </authorList>
    </citation>
    <scope>NUCLEOTIDE SEQUENCE [LARGE SCALE GENOMIC DNA]</scope>
</reference>
<feature type="compositionally biased region" description="Low complexity" evidence="7">
    <location>
        <begin position="101"/>
        <end position="134"/>
    </location>
</feature>
<dbReference type="Pfam" id="PF06105">
    <property type="entry name" value="Aph-1"/>
    <property type="match status" value="1"/>
</dbReference>
<evidence type="ECO:0000256" key="4">
    <source>
        <dbReference type="ARBA" id="ARBA00022976"/>
    </source>
</evidence>
<evidence type="ECO:0000256" key="3">
    <source>
        <dbReference type="ARBA" id="ARBA00022692"/>
    </source>
</evidence>
<comment type="similarity">
    <text evidence="2">Belongs to the APH-1 family.</text>
</comment>
<evidence type="ECO:0000256" key="7">
    <source>
        <dbReference type="SAM" id="MobiDB-lite"/>
    </source>
</evidence>
<feature type="transmembrane region" description="Helical" evidence="8">
    <location>
        <begin position="32"/>
        <end position="56"/>
    </location>
</feature>
<keyword evidence="3 8" id="KW-0812">Transmembrane</keyword>
<feature type="transmembrane region" description="Helical" evidence="8">
    <location>
        <begin position="191"/>
        <end position="214"/>
    </location>
</feature>
<evidence type="ECO:0000256" key="1">
    <source>
        <dbReference type="ARBA" id="ARBA00004141"/>
    </source>
</evidence>
<dbReference type="WBParaSite" id="TREG1_95840.1">
    <property type="protein sequence ID" value="TREG1_95840.1"/>
    <property type="gene ID" value="TREG1_95840"/>
</dbReference>
<keyword evidence="9" id="KW-1185">Reference proteome</keyword>
<keyword evidence="5 8" id="KW-1133">Transmembrane helix</keyword>
<feature type="transmembrane region" description="Helical" evidence="8">
    <location>
        <begin position="268"/>
        <end position="287"/>
    </location>
</feature>
<evidence type="ECO:0000313" key="9">
    <source>
        <dbReference type="Proteomes" id="UP000050795"/>
    </source>
</evidence>
<evidence type="ECO:0000313" key="10">
    <source>
        <dbReference type="WBParaSite" id="TREG1_95840.1"/>
    </source>
</evidence>
<evidence type="ECO:0000256" key="5">
    <source>
        <dbReference type="ARBA" id="ARBA00022989"/>
    </source>
</evidence>
<sequence>MTYLGGIGCALVGLGPCLVLFLFTIVNNPIKVILLTASGFFWLLSLLTTSLIWFIATPLRGYLAFGILIGVLVQEVLRFLFFLLVIKAESGLQIIVSTSNPRRSQPSSQRQSHLSENITNSNANNQNNNNNNTTEGETIDLLRNRVVISPTPCITSITNDPTGDTNNHNSNNDNNGNCSVVSSRLALDHHIIAYVSGLGYGLMSCLTQLLRILIDSFGPGILMHTTSWDSKTFFLTASFDVMCMSMLQVFWSLILFNAFLNRLYGQMIFVYIMHMGLAALSLMNSFTTPFPELVCTMYAISLIGIIAFSYIQFHKGSST</sequence>
<feature type="transmembrane region" description="Helical" evidence="8">
    <location>
        <begin position="62"/>
        <end position="86"/>
    </location>
</feature>
<keyword evidence="6 8" id="KW-0472">Membrane</keyword>
<feature type="transmembrane region" description="Helical" evidence="8">
    <location>
        <begin position="234"/>
        <end position="256"/>
    </location>
</feature>
<dbReference type="AlphaFoldDB" id="A0AA85KJW2"/>
<name>A0AA85KJW2_TRIRE</name>
<reference evidence="10" key="2">
    <citation type="submission" date="2023-11" db="UniProtKB">
        <authorList>
            <consortium name="WormBaseParasite"/>
        </authorList>
    </citation>
    <scope>IDENTIFICATION</scope>
</reference>
<accession>A0AA85KJW2</accession>
<feature type="transmembrane region" description="Helical" evidence="8">
    <location>
        <begin position="6"/>
        <end position="25"/>
    </location>
</feature>
<evidence type="ECO:0000256" key="2">
    <source>
        <dbReference type="ARBA" id="ARBA00005577"/>
    </source>
</evidence>
<dbReference type="GO" id="GO:0016485">
    <property type="term" value="P:protein processing"/>
    <property type="evidence" value="ECO:0007669"/>
    <property type="project" value="InterPro"/>
</dbReference>
<evidence type="ECO:0000256" key="8">
    <source>
        <dbReference type="SAM" id="Phobius"/>
    </source>
</evidence>
<dbReference type="InterPro" id="IPR009294">
    <property type="entry name" value="Aph-1"/>
</dbReference>
<organism evidence="9 10">
    <name type="scientific">Trichobilharzia regenti</name>
    <name type="common">Nasal bird schistosome</name>
    <dbReference type="NCBI Taxonomy" id="157069"/>
    <lineage>
        <taxon>Eukaryota</taxon>
        <taxon>Metazoa</taxon>
        <taxon>Spiralia</taxon>
        <taxon>Lophotrochozoa</taxon>
        <taxon>Platyhelminthes</taxon>
        <taxon>Trematoda</taxon>
        <taxon>Digenea</taxon>
        <taxon>Strigeidida</taxon>
        <taxon>Schistosomatoidea</taxon>
        <taxon>Schistosomatidae</taxon>
        <taxon>Trichobilharzia</taxon>
    </lineage>
</organism>
<comment type="subcellular location">
    <subcellularLocation>
        <location evidence="1">Membrane</location>
        <topology evidence="1">Multi-pass membrane protein</topology>
    </subcellularLocation>
</comment>
<dbReference type="GO" id="GO:0007219">
    <property type="term" value="P:Notch signaling pathway"/>
    <property type="evidence" value="ECO:0007669"/>
    <property type="project" value="UniProtKB-KW"/>
</dbReference>
<feature type="region of interest" description="Disordered" evidence="7">
    <location>
        <begin position="99"/>
        <end position="135"/>
    </location>
</feature>
<dbReference type="Proteomes" id="UP000050795">
    <property type="component" value="Unassembled WGS sequence"/>
</dbReference>
<feature type="transmembrane region" description="Helical" evidence="8">
    <location>
        <begin position="293"/>
        <end position="313"/>
    </location>
</feature>
<dbReference type="PANTHER" id="PTHR12889">
    <property type="entry name" value="GAMMA-SECRETASE SUBUNIT APH-1"/>
    <property type="match status" value="1"/>
</dbReference>
<evidence type="ECO:0000256" key="6">
    <source>
        <dbReference type="ARBA" id="ARBA00023136"/>
    </source>
</evidence>
<dbReference type="GO" id="GO:0016020">
    <property type="term" value="C:membrane"/>
    <property type="evidence" value="ECO:0007669"/>
    <property type="project" value="UniProtKB-SubCell"/>
</dbReference>
<protein>
    <submittedName>
        <fullName evidence="10">Uncharacterized protein</fullName>
    </submittedName>
</protein>
<keyword evidence="4" id="KW-0914">Notch signaling pathway</keyword>
<proteinExistence type="inferred from homology"/>